<dbReference type="KEGG" id="adl:AURDEDRAFT_177253"/>
<gene>
    <name evidence="2" type="ORF">AURDEDRAFT_177253</name>
</gene>
<dbReference type="Proteomes" id="UP000006514">
    <property type="component" value="Unassembled WGS sequence"/>
</dbReference>
<evidence type="ECO:0000256" key="1">
    <source>
        <dbReference type="SAM" id="MobiDB-lite"/>
    </source>
</evidence>
<reference evidence="3" key="1">
    <citation type="journal article" date="2012" name="Science">
        <title>The Paleozoic origin of enzymatic lignin decomposition reconstructed from 31 fungal genomes.</title>
        <authorList>
            <person name="Floudas D."/>
            <person name="Binder M."/>
            <person name="Riley R."/>
            <person name="Barry K."/>
            <person name="Blanchette R.A."/>
            <person name="Henrissat B."/>
            <person name="Martinez A.T."/>
            <person name="Otillar R."/>
            <person name="Spatafora J.W."/>
            <person name="Yadav J.S."/>
            <person name="Aerts A."/>
            <person name="Benoit I."/>
            <person name="Boyd A."/>
            <person name="Carlson A."/>
            <person name="Copeland A."/>
            <person name="Coutinho P.M."/>
            <person name="de Vries R.P."/>
            <person name="Ferreira P."/>
            <person name="Findley K."/>
            <person name="Foster B."/>
            <person name="Gaskell J."/>
            <person name="Glotzer D."/>
            <person name="Gorecki P."/>
            <person name="Heitman J."/>
            <person name="Hesse C."/>
            <person name="Hori C."/>
            <person name="Igarashi K."/>
            <person name="Jurgens J.A."/>
            <person name="Kallen N."/>
            <person name="Kersten P."/>
            <person name="Kohler A."/>
            <person name="Kuees U."/>
            <person name="Kumar T.K.A."/>
            <person name="Kuo A."/>
            <person name="LaButti K."/>
            <person name="Larrondo L.F."/>
            <person name="Lindquist E."/>
            <person name="Ling A."/>
            <person name="Lombard V."/>
            <person name="Lucas S."/>
            <person name="Lundell T."/>
            <person name="Martin R."/>
            <person name="McLaughlin D.J."/>
            <person name="Morgenstern I."/>
            <person name="Morin E."/>
            <person name="Murat C."/>
            <person name="Nagy L.G."/>
            <person name="Nolan M."/>
            <person name="Ohm R.A."/>
            <person name="Patyshakuliyeva A."/>
            <person name="Rokas A."/>
            <person name="Ruiz-Duenas F.J."/>
            <person name="Sabat G."/>
            <person name="Salamov A."/>
            <person name="Samejima M."/>
            <person name="Schmutz J."/>
            <person name="Slot J.C."/>
            <person name="St John F."/>
            <person name="Stenlid J."/>
            <person name="Sun H."/>
            <person name="Sun S."/>
            <person name="Syed K."/>
            <person name="Tsang A."/>
            <person name="Wiebenga A."/>
            <person name="Young D."/>
            <person name="Pisabarro A."/>
            <person name="Eastwood D.C."/>
            <person name="Martin F."/>
            <person name="Cullen D."/>
            <person name="Grigoriev I.V."/>
            <person name="Hibbett D.S."/>
        </authorList>
    </citation>
    <scope>NUCLEOTIDE SEQUENCE [LARGE SCALE GENOMIC DNA]</scope>
    <source>
        <strain evidence="3">TFB10046</strain>
    </source>
</reference>
<organism evidence="2 3">
    <name type="scientific">Auricularia subglabra (strain TFB-10046 / SS5)</name>
    <name type="common">White-rot fungus</name>
    <name type="synonym">Auricularia delicata (strain TFB10046)</name>
    <dbReference type="NCBI Taxonomy" id="717982"/>
    <lineage>
        <taxon>Eukaryota</taxon>
        <taxon>Fungi</taxon>
        <taxon>Dikarya</taxon>
        <taxon>Basidiomycota</taxon>
        <taxon>Agaricomycotina</taxon>
        <taxon>Agaricomycetes</taxon>
        <taxon>Auriculariales</taxon>
        <taxon>Auriculariaceae</taxon>
        <taxon>Auricularia</taxon>
    </lineage>
</organism>
<dbReference type="AlphaFoldDB" id="J0WMS4"/>
<name>J0WMS4_AURST</name>
<keyword evidence="3" id="KW-1185">Reference proteome</keyword>
<protein>
    <submittedName>
        <fullName evidence="2">Uncharacterized protein</fullName>
    </submittedName>
</protein>
<accession>J0WMS4</accession>
<evidence type="ECO:0000313" key="3">
    <source>
        <dbReference type="Proteomes" id="UP000006514"/>
    </source>
</evidence>
<dbReference type="InParanoid" id="J0WMS4"/>
<sequence length="139" mass="14676">MYKSRPAPRSFPHHPSLLYSPSNPSTAAALSLRCFSYSTAVVGDVFDVFRVARDGGKRGLFAHSISGTPDLLARAPPPQPPSRFPPDVDPSSSIVQPGRHAGFAIKLQGLTTLRLQTTSGLAFAHLLASAPTCSIGHTA</sequence>
<dbReference type="EMBL" id="JH688128">
    <property type="protein sequence ID" value="EJD33655.1"/>
    <property type="molecule type" value="Genomic_DNA"/>
</dbReference>
<proteinExistence type="predicted"/>
<evidence type="ECO:0000313" key="2">
    <source>
        <dbReference type="EMBL" id="EJD33655.1"/>
    </source>
</evidence>
<feature type="compositionally biased region" description="Pro residues" evidence="1">
    <location>
        <begin position="75"/>
        <end position="88"/>
    </location>
</feature>
<feature type="region of interest" description="Disordered" evidence="1">
    <location>
        <begin position="70"/>
        <end position="93"/>
    </location>
</feature>